<sequence>MTTIRFDFAAYAELLQVFLHGRLVTLSQENGGGEVGENF</sequence>
<accession>W4LES1</accession>
<name>W4LES1_ENTF1</name>
<dbReference type="Proteomes" id="UP000019141">
    <property type="component" value="Unassembled WGS sequence"/>
</dbReference>
<dbReference type="EMBL" id="AZHW01000767">
    <property type="protein sequence ID" value="ETW96598.1"/>
    <property type="molecule type" value="Genomic_DNA"/>
</dbReference>
<proteinExistence type="predicted"/>
<reference evidence="1 2" key="1">
    <citation type="journal article" date="2014" name="Nature">
        <title>An environmental bacterial taxon with a large and distinct metabolic repertoire.</title>
        <authorList>
            <person name="Wilson M.C."/>
            <person name="Mori T."/>
            <person name="Ruckert C."/>
            <person name="Uria A.R."/>
            <person name="Helf M.J."/>
            <person name="Takada K."/>
            <person name="Gernert C."/>
            <person name="Steffens U.A."/>
            <person name="Heycke N."/>
            <person name="Schmitt S."/>
            <person name="Rinke C."/>
            <person name="Helfrich E.J."/>
            <person name="Brachmann A.O."/>
            <person name="Gurgui C."/>
            <person name="Wakimoto T."/>
            <person name="Kracht M."/>
            <person name="Crusemann M."/>
            <person name="Hentschel U."/>
            <person name="Abe I."/>
            <person name="Matsunaga S."/>
            <person name="Kalinowski J."/>
            <person name="Takeyama H."/>
            <person name="Piel J."/>
        </authorList>
    </citation>
    <scope>NUCLEOTIDE SEQUENCE [LARGE SCALE GENOMIC DNA]</scope>
    <source>
        <strain evidence="2">TSY1</strain>
    </source>
</reference>
<protein>
    <submittedName>
        <fullName evidence="1">Uncharacterized protein</fullName>
    </submittedName>
</protein>
<dbReference type="HOGENOM" id="CLU_3306484_0_0_7"/>
<evidence type="ECO:0000313" key="2">
    <source>
        <dbReference type="Proteomes" id="UP000019141"/>
    </source>
</evidence>
<gene>
    <name evidence="1" type="ORF">ETSY1_26020</name>
</gene>
<organism evidence="1 2">
    <name type="scientific">Entotheonella factor</name>
    <dbReference type="NCBI Taxonomy" id="1429438"/>
    <lineage>
        <taxon>Bacteria</taxon>
        <taxon>Pseudomonadati</taxon>
        <taxon>Nitrospinota/Tectimicrobiota group</taxon>
        <taxon>Candidatus Tectimicrobiota</taxon>
        <taxon>Candidatus Entotheonellia</taxon>
        <taxon>Candidatus Entotheonellales</taxon>
        <taxon>Candidatus Entotheonellaceae</taxon>
        <taxon>Candidatus Entotheonella</taxon>
    </lineage>
</organism>
<keyword evidence="2" id="KW-1185">Reference proteome</keyword>
<dbReference type="AlphaFoldDB" id="W4LES1"/>
<evidence type="ECO:0000313" key="1">
    <source>
        <dbReference type="EMBL" id="ETW96598.1"/>
    </source>
</evidence>
<comment type="caution">
    <text evidence="1">The sequence shown here is derived from an EMBL/GenBank/DDBJ whole genome shotgun (WGS) entry which is preliminary data.</text>
</comment>